<dbReference type="InterPro" id="IPR022764">
    <property type="entry name" value="Peptidase_S54_rhomboid_dom"/>
</dbReference>
<dbReference type="EMBL" id="JACHXU010000023">
    <property type="protein sequence ID" value="MBB3209375.1"/>
    <property type="molecule type" value="Genomic_DNA"/>
</dbReference>
<feature type="transmembrane region" description="Helical" evidence="5">
    <location>
        <begin position="108"/>
        <end position="125"/>
    </location>
</feature>
<evidence type="ECO:0000313" key="8">
    <source>
        <dbReference type="Proteomes" id="UP000536179"/>
    </source>
</evidence>
<dbReference type="SUPFAM" id="SSF144091">
    <property type="entry name" value="Rhomboid-like"/>
    <property type="match status" value="1"/>
</dbReference>
<protein>
    <submittedName>
        <fullName evidence="7">Membrane associated rhomboid family serine protease</fullName>
    </submittedName>
</protein>
<keyword evidence="3 5" id="KW-1133">Transmembrane helix</keyword>
<dbReference type="InterPro" id="IPR035952">
    <property type="entry name" value="Rhomboid-like_sf"/>
</dbReference>
<dbReference type="Gene3D" id="1.20.1540.10">
    <property type="entry name" value="Rhomboid-like"/>
    <property type="match status" value="1"/>
</dbReference>
<keyword evidence="7" id="KW-0645">Protease</keyword>
<proteinExistence type="predicted"/>
<keyword evidence="4 5" id="KW-0472">Membrane</keyword>
<dbReference type="Proteomes" id="UP000536179">
    <property type="component" value="Unassembled WGS sequence"/>
</dbReference>
<dbReference type="GO" id="GO:0004252">
    <property type="term" value="F:serine-type endopeptidase activity"/>
    <property type="evidence" value="ECO:0007669"/>
    <property type="project" value="InterPro"/>
</dbReference>
<gene>
    <name evidence="7" type="ORF">FHS27_005215</name>
</gene>
<dbReference type="RefSeq" id="WP_184307952.1">
    <property type="nucleotide sequence ID" value="NZ_JACHXU010000023.1"/>
</dbReference>
<evidence type="ECO:0000256" key="4">
    <source>
        <dbReference type="ARBA" id="ARBA00023136"/>
    </source>
</evidence>
<feature type="transmembrane region" description="Helical" evidence="5">
    <location>
        <begin position="132"/>
        <end position="154"/>
    </location>
</feature>
<feature type="domain" description="Peptidase S54 rhomboid" evidence="6">
    <location>
        <begin position="50"/>
        <end position="180"/>
    </location>
</feature>
<feature type="transmembrane region" description="Helical" evidence="5">
    <location>
        <begin position="166"/>
        <end position="185"/>
    </location>
</feature>
<sequence>MPSSNMSQTLYPVAAFVAVMWVVYLLDFVVPGSLLDLGLVPRTVRRIPGIAFMPFLHAGIGHLIGNTIPVAILLSLTVLTRERPWEAVVGIVVCGGVLLWCFGRSANHVGASGLVFGLITFLMIVGIREKQFVSLAVAVVVGLFFGGSLLGGVIPSFGSSVSWDGHLFGAIGGVIVGIATTEKVAGFF</sequence>
<name>A0A7W5E379_9BACT</name>
<evidence type="ECO:0000256" key="1">
    <source>
        <dbReference type="ARBA" id="ARBA00004141"/>
    </source>
</evidence>
<evidence type="ECO:0000256" key="2">
    <source>
        <dbReference type="ARBA" id="ARBA00022692"/>
    </source>
</evidence>
<comment type="subcellular location">
    <subcellularLocation>
        <location evidence="1">Membrane</location>
        <topology evidence="1">Multi-pass membrane protein</topology>
    </subcellularLocation>
</comment>
<keyword evidence="2 5" id="KW-0812">Transmembrane</keyword>
<evidence type="ECO:0000256" key="5">
    <source>
        <dbReference type="SAM" id="Phobius"/>
    </source>
</evidence>
<keyword evidence="7" id="KW-0378">Hydrolase</keyword>
<dbReference type="GO" id="GO:0006508">
    <property type="term" value="P:proteolysis"/>
    <property type="evidence" value="ECO:0007669"/>
    <property type="project" value="UniProtKB-KW"/>
</dbReference>
<feature type="transmembrane region" description="Helical" evidence="5">
    <location>
        <begin position="9"/>
        <end position="30"/>
    </location>
</feature>
<dbReference type="GO" id="GO:0016020">
    <property type="term" value="C:membrane"/>
    <property type="evidence" value="ECO:0007669"/>
    <property type="project" value="UniProtKB-SubCell"/>
</dbReference>
<dbReference type="Pfam" id="PF01694">
    <property type="entry name" value="Rhomboid"/>
    <property type="match status" value="1"/>
</dbReference>
<evidence type="ECO:0000256" key="3">
    <source>
        <dbReference type="ARBA" id="ARBA00022989"/>
    </source>
</evidence>
<keyword evidence="8" id="KW-1185">Reference proteome</keyword>
<evidence type="ECO:0000313" key="7">
    <source>
        <dbReference type="EMBL" id="MBB3209375.1"/>
    </source>
</evidence>
<feature type="transmembrane region" description="Helical" evidence="5">
    <location>
        <begin position="85"/>
        <end position="102"/>
    </location>
</feature>
<dbReference type="AlphaFoldDB" id="A0A7W5E379"/>
<reference evidence="7 8" key="1">
    <citation type="submission" date="2020-08" db="EMBL/GenBank/DDBJ databases">
        <title>Genomic Encyclopedia of Type Strains, Phase III (KMG-III): the genomes of soil and plant-associated and newly described type strains.</title>
        <authorList>
            <person name="Whitman W."/>
        </authorList>
    </citation>
    <scope>NUCLEOTIDE SEQUENCE [LARGE SCALE GENOMIC DNA]</scope>
    <source>
        <strain evidence="7 8">CECT 8075</strain>
    </source>
</reference>
<accession>A0A7W5E379</accession>
<comment type="caution">
    <text evidence="7">The sequence shown here is derived from an EMBL/GenBank/DDBJ whole genome shotgun (WGS) entry which is preliminary data.</text>
</comment>
<evidence type="ECO:0000259" key="6">
    <source>
        <dbReference type="Pfam" id="PF01694"/>
    </source>
</evidence>
<organism evidence="7 8">
    <name type="scientific">Aporhodopirellula rubra</name>
    <dbReference type="NCBI Taxonomy" id="980271"/>
    <lineage>
        <taxon>Bacteria</taxon>
        <taxon>Pseudomonadati</taxon>
        <taxon>Planctomycetota</taxon>
        <taxon>Planctomycetia</taxon>
        <taxon>Pirellulales</taxon>
        <taxon>Pirellulaceae</taxon>
        <taxon>Aporhodopirellula</taxon>
    </lineage>
</organism>
<feature type="transmembrane region" description="Helical" evidence="5">
    <location>
        <begin position="50"/>
        <end position="73"/>
    </location>
</feature>